<proteinExistence type="predicted"/>
<evidence type="ECO:0000313" key="2">
    <source>
        <dbReference type="EMBL" id="HDP15933.1"/>
    </source>
</evidence>
<dbReference type="EMBL" id="DSAY01000172">
    <property type="protein sequence ID" value="HDP15933.1"/>
    <property type="molecule type" value="Genomic_DNA"/>
</dbReference>
<organism evidence="2">
    <name type="scientific">Thermofilum adornatum</name>
    <dbReference type="NCBI Taxonomy" id="1365176"/>
    <lineage>
        <taxon>Archaea</taxon>
        <taxon>Thermoproteota</taxon>
        <taxon>Thermoprotei</taxon>
        <taxon>Thermofilales</taxon>
        <taxon>Thermofilaceae</taxon>
        <taxon>Thermofilum</taxon>
    </lineage>
</organism>
<feature type="coiled-coil region" evidence="1">
    <location>
        <begin position="324"/>
        <end position="376"/>
    </location>
</feature>
<protein>
    <submittedName>
        <fullName evidence="2">Uncharacterized protein</fullName>
    </submittedName>
</protein>
<evidence type="ECO:0000256" key="1">
    <source>
        <dbReference type="SAM" id="Coils"/>
    </source>
</evidence>
<reference evidence="2" key="1">
    <citation type="journal article" date="2020" name="mSystems">
        <title>Genome- and Community-Level Interaction Insights into Carbon Utilization and Element Cycling Functions of Hydrothermarchaeota in Hydrothermal Sediment.</title>
        <authorList>
            <person name="Zhou Z."/>
            <person name="Liu Y."/>
            <person name="Xu W."/>
            <person name="Pan J."/>
            <person name="Luo Z.H."/>
            <person name="Li M."/>
        </authorList>
    </citation>
    <scope>NUCLEOTIDE SEQUENCE [LARGE SCALE GENOMIC DNA]</scope>
    <source>
        <strain evidence="2">SpSt-116</strain>
    </source>
</reference>
<name>A0A7C1GT22_9CREN</name>
<comment type="caution">
    <text evidence="2">The sequence shown here is derived from an EMBL/GenBank/DDBJ whole genome shotgun (WGS) entry which is preliminary data.</text>
</comment>
<sequence length="1465" mass="165908">MSKTFSLATEWLGKHATKSDVVVLAPCGSSRAELLRRLLVNTRYFSKAYVYRGFKGKLKCPSQEVEEYESIDELIDKLKNKAGNSLAVVPESSFDALLLKDRLKKVLPNIRVRLLYLPALYSRATKELNWPSKDVKNLATVEHTWLGKAYKWRRSAKGYSSTLLRDWKKEELEELKKAKEAILALSPGNIGLKDYVLEFLRKSALSLATIPIGLLGSYGLPFLLAIVKLLPLAEEETRQIVANILGRAGETLNSETEGFVQEVFENLSKPEARNNVAAGIAGLVRTAKEATPYLNREELETIVDQVALEWGVRTDPFKAFIENLARMTSGKVATQQELRELEESIKEKLGEIWSEIEMLKKELEAVQEELKEEHAQVVLGVKVLGTVDVESGGLSAGFKVKMGVPLIEDAEGKARVVTAGTFRDSVEEVLSKLEKGLVVVLEGPKGTGKSVLAAYATWLALLRHKADAVIKINELKSGERSFILNYLERIQGKKFIISYDPSPIHAYYETRAVSTFTRDNIQSLATTLEELIKLSESNSRVYVLAVLPGGSYETIAREYPELKSRLEGYLLHVNFRDPVFLEQIVREYAKPKSTTYKHAYQKSLSKIKPLAEKIASLQGGYTLVAKYVGITLRKKGYRVEDAEKLLEEAKGDAKRFIAYYLWSVILKENKGDLARRLAVPLLLHAYFGPVPIGIIYLTKAVNPEGYWRFLKPEEVKGKLPSDLSEKELEPVAKWLSLPHEDLVEETLEEISGVRGKMAQKKYLDVRELIKLLDEVSSKVVNETAGQTDIMEKKSEKHISGYPDILLFFVQRRLAPALISLKIASSRCLRKLALIAGCILIAHPQAPLAVTEMSPLLGDALKPCELDSYLLVGSEIPSLVVRVVLQRPSVLAHPLALRHKEAAKELEKLLEAWRSREKASPDENLYGLGLALAVAGAFWFGESVEAWEAEAALYTAISALHQVLSKESATVILDSLIRHEELEPHYYILLASATSTLIELNEETVHKITDVLEEALEREELKVRGWPLVEAVRAYSNLLTKHREHFLGEEERLRERMCKLLEWLEGQLRDIAEAIALNPALQQGLKPCGGADPAGRAEELLKRLEEMEKEEPNGQAAEWATVLAFKPERFKLLVKHIRGMLSFSLAWYKMDNDDLEAARKLFTVSAEIYRELKYWVNYLDSHLRATRCSVLVAKNLEELRERARAFEELWDEAKKQETLEMAYLHKESFALAGYLVFLALEDRKDEVSMLLEREKWLLQLFPRIYVTTRLLLERLGVGVGKPEAREVATALNNDVNAEFRPAFNTLMGRPRDALKECNEFIGAKREICRIAVNAINGDKDAIMELRLRSIKVLSHKLNLLLGGDILQDFEENRFVQIFYRELLDFIYRRNASALIQFWAPVSSLASFTLMLWALVNSDEELAKAHAKLAWMRYKNKLPRRLFREAAEARSEEELKLALLKLFYFHF</sequence>
<accession>A0A7C1GT22</accession>
<keyword evidence="1" id="KW-0175">Coiled coil</keyword>
<gene>
    <name evidence="2" type="ORF">ENN26_09210</name>
</gene>